<reference evidence="1 2" key="1">
    <citation type="journal article" date="2022" name="New Phytol.">
        <title>Ecological generalism drives hyperdiversity of secondary metabolite gene clusters in xylarialean endophytes.</title>
        <authorList>
            <person name="Franco M.E.E."/>
            <person name="Wisecaver J.H."/>
            <person name="Arnold A.E."/>
            <person name="Ju Y.M."/>
            <person name="Slot J.C."/>
            <person name="Ahrendt S."/>
            <person name="Moore L.P."/>
            <person name="Eastman K.E."/>
            <person name="Scott K."/>
            <person name="Konkel Z."/>
            <person name="Mondo S.J."/>
            <person name="Kuo A."/>
            <person name="Hayes R.D."/>
            <person name="Haridas S."/>
            <person name="Andreopoulos B."/>
            <person name="Riley R."/>
            <person name="LaButti K."/>
            <person name="Pangilinan J."/>
            <person name="Lipzen A."/>
            <person name="Amirebrahimi M."/>
            <person name="Yan J."/>
            <person name="Adam C."/>
            <person name="Keymanesh K."/>
            <person name="Ng V."/>
            <person name="Louie K."/>
            <person name="Northen T."/>
            <person name="Drula E."/>
            <person name="Henrissat B."/>
            <person name="Hsieh H.M."/>
            <person name="Youens-Clark K."/>
            <person name="Lutzoni F."/>
            <person name="Miadlikowska J."/>
            <person name="Eastwood D.C."/>
            <person name="Hamelin R.C."/>
            <person name="Grigoriev I.V."/>
            <person name="U'Ren J.M."/>
        </authorList>
    </citation>
    <scope>NUCLEOTIDE SEQUENCE [LARGE SCALE GENOMIC DNA]</scope>
    <source>
        <strain evidence="1 2">ER1909</strain>
    </source>
</reference>
<evidence type="ECO:0000313" key="2">
    <source>
        <dbReference type="Proteomes" id="UP001497680"/>
    </source>
</evidence>
<comment type="caution">
    <text evidence="1">The sequence shown here is derived from an EMBL/GenBank/DDBJ whole genome shotgun (WGS) entry which is preliminary data.</text>
</comment>
<keyword evidence="2" id="KW-1185">Reference proteome</keyword>
<accession>A0ACC0CLK8</accession>
<dbReference type="Proteomes" id="UP001497680">
    <property type="component" value="Unassembled WGS sequence"/>
</dbReference>
<name>A0ACC0CLK8_9PEZI</name>
<dbReference type="EMBL" id="MU394403">
    <property type="protein sequence ID" value="KAI6081218.1"/>
    <property type="molecule type" value="Genomic_DNA"/>
</dbReference>
<organism evidence="1 2">
    <name type="scientific">Hypoxylon rubiginosum</name>
    <dbReference type="NCBI Taxonomy" id="110542"/>
    <lineage>
        <taxon>Eukaryota</taxon>
        <taxon>Fungi</taxon>
        <taxon>Dikarya</taxon>
        <taxon>Ascomycota</taxon>
        <taxon>Pezizomycotina</taxon>
        <taxon>Sordariomycetes</taxon>
        <taxon>Xylariomycetidae</taxon>
        <taxon>Xylariales</taxon>
        <taxon>Hypoxylaceae</taxon>
        <taxon>Hypoxylon</taxon>
    </lineage>
</organism>
<gene>
    <name evidence="1" type="ORF">F4821DRAFT_249795</name>
</gene>
<sequence>MPLFPISPNMQDSSRKRTHEEFVDDSVQLSVDVASKENMGVQKSIEEPTLTTTLRHLQLSPAPKVNMGSTPGSSPGALTDPGSSPPNPYSPSPSKAPTKSHVTATAFPASTTQSTQPVKRKLTTAKEQERLEKRQKKEADAAERLQRKEAEAAERAKKKAADDEAKAARAAEKAKKDAEKAQKKAEDEAKKRKKEEGEQAAKRKEEKQKNILASFIKRAPAAPSKKPTEPTTKPTEPEHASPAKQISTTGRKSAKSAYDRTFQPFFVKRGVTLARSPFEMDEETKDAKTTILDEFIRGERGDFNPRPFNPIKTFEIPFPQRRGITRPSVRKIMEGLHGTHTKSESQTERLVTNAQDQLNSIPMKSLSFYEDVRPPYFGTMTAHMERKRLRALSRRPVGKVLPLDYDYDSEAEWVEDDGEDLGDEDDDEDDHEGEEEMEDFLDDSEDVATVTRPTFLGEKEPTSTGICFEDRTRLGPCAIVYKYRMEFILDTLEHHSGIDPFSTSYWPSSKKKVAAPAITAFPAAMPLSDMAPPNAPRDAFTRLLSGTSSSMAAVEPKDLVPKEILEDFKRAVVSEELREYTKATITDLLTKKFPGCTKAQVKTTLDRIAQRVSVAGAKKSVKQWALLPAFAL</sequence>
<proteinExistence type="predicted"/>
<evidence type="ECO:0000313" key="1">
    <source>
        <dbReference type="EMBL" id="KAI6081218.1"/>
    </source>
</evidence>
<protein>
    <submittedName>
        <fullName evidence="1">Chromatin assembly factor 1 subunit A-domain-containing protein</fullName>
    </submittedName>
</protein>